<protein>
    <recommendedName>
        <fullName evidence="5">Kinesin light chain</fullName>
    </recommendedName>
</protein>
<dbReference type="EMBL" id="CAWUHC010000081">
    <property type="protein sequence ID" value="CAK7229615.1"/>
    <property type="molecule type" value="Genomic_DNA"/>
</dbReference>
<dbReference type="InterPro" id="IPR011990">
    <property type="entry name" value="TPR-like_helical_dom_sf"/>
</dbReference>
<comment type="caution">
    <text evidence="3">The sequence shown here is derived from an EMBL/GenBank/DDBJ whole genome shotgun (WGS) entry which is preliminary data.</text>
</comment>
<dbReference type="Pfam" id="PF13424">
    <property type="entry name" value="TPR_12"/>
    <property type="match status" value="3"/>
</dbReference>
<feature type="repeat" description="TPR" evidence="1">
    <location>
        <begin position="570"/>
        <end position="603"/>
    </location>
</feature>
<organism evidence="3 4">
    <name type="scientific">Sporothrix bragantina</name>
    <dbReference type="NCBI Taxonomy" id="671064"/>
    <lineage>
        <taxon>Eukaryota</taxon>
        <taxon>Fungi</taxon>
        <taxon>Dikarya</taxon>
        <taxon>Ascomycota</taxon>
        <taxon>Pezizomycotina</taxon>
        <taxon>Sordariomycetes</taxon>
        <taxon>Sordariomycetidae</taxon>
        <taxon>Ophiostomatales</taxon>
        <taxon>Ophiostomataceae</taxon>
        <taxon>Sporothrix</taxon>
    </lineage>
</organism>
<dbReference type="PANTHER" id="PTHR46082">
    <property type="entry name" value="ATP/GTP-BINDING PROTEIN-RELATED"/>
    <property type="match status" value="1"/>
</dbReference>
<gene>
    <name evidence="3" type="ORF">SBRCBS47491_007310</name>
</gene>
<name>A0ABP0CC44_9PEZI</name>
<evidence type="ECO:0000256" key="1">
    <source>
        <dbReference type="PROSITE-ProRule" id="PRU00339"/>
    </source>
</evidence>
<evidence type="ECO:0000313" key="4">
    <source>
        <dbReference type="Proteomes" id="UP001642406"/>
    </source>
</evidence>
<proteinExistence type="predicted"/>
<dbReference type="InterPro" id="IPR053137">
    <property type="entry name" value="NLR-like"/>
</dbReference>
<dbReference type="InterPro" id="IPR019734">
    <property type="entry name" value="TPR_rpt"/>
</dbReference>
<feature type="region of interest" description="Disordered" evidence="2">
    <location>
        <begin position="125"/>
        <end position="148"/>
    </location>
</feature>
<dbReference type="PANTHER" id="PTHR46082:SF6">
    <property type="entry name" value="AAA+ ATPASE DOMAIN-CONTAINING PROTEIN-RELATED"/>
    <property type="match status" value="1"/>
</dbReference>
<accession>A0ABP0CC44</accession>
<reference evidence="3 4" key="1">
    <citation type="submission" date="2024-01" db="EMBL/GenBank/DDBJ databases">
        <authorList>
            <person name="Allen C."/>
            <person name="Tagirdzhanova G."/>
        </authorList>
    </citation>
    <scope>NUCLEOTIDE SEQUENCE [LARGE SCALE GENOMIC DNA]</scope>
</reference>
<feature type="region of interest" description="Disordered" evidence="2">
    <location>
        <begin position="309"/>
        <end position="339"/>
    </location>
</feature>
<feature type="compositionally biased region" description="Acidic residues" evidence="2">
    <location>
        <begin position="316"/>
        <end position="328"/>
    </location>
</feature>
<dbReference type="SUPFAM" id="SSF48452">
    <property type="entry name" value="TPR-like"/>
    <property type="match status" value="1"/>
</dbReference>
<sequence>MATTISRGVHDCLAAFRSFLALRDGEWEDNSGIHVENDFARFKVWAGNIGAHKKGQSSMEYRLRDASHIQKEVLRLLGQLGELLKEACTIVKGERVPWDKLPEDDDDDDSDEEGLDEFDYEFDYDRDDNSLENTPAEINDDEDNDGFPSTEMEQIVRNVGDIISCLLRLSVAIRNPAPHDRFRAAYETDTSSYEPFDILHVHDKFSGMDKIIIERLGRAISLRRQYFKYREAHHMKLAEGLEALGALERLDLEPARTEVLPTTLASSIPDAVKQDISFDLQTAAVNEDEASVTGASQTSFATSLSAEDKLKKTDEEHDEDDTDSDDSLELNLDDRGSTGELEKLVETRVAELGPDHISTLDAVNNLGSLYINQGRLPEAEAMFRRALQGYEKALGPDHTSTLNTVNNLSSLYINQGRLPEAEAMFQRALQGYEKALGPDHTSTLNAVNSLNNLYRNQGRLPEAEAMLQRALQGKEKALGPDHISTLNTVNNLNSLYINQGRLPEAEAMFQRALQGYEKALGPDHTSTLNTVNNLGSLYINQGRLPEAEAMFQRALQGYEKALGPDHISTLDAVNNLGSLYINQGRLPEAETMLQRALQGKEKALGPDHISTLTTVNILRSLYSDQGRLPEAEAMYQWALQGKEKALSKGK</sequence>
<keyword evidence="1" id="KW-0802">TPR repeat</keyword>
<evidence type="ECO:0000313" key="3">
    <source>
        <dbReference type="EMBL" id="CAK7229615.1"/>
    </source>
</evidence>
<feature type="repeat" description="TPR" evidence="1">
    <location>
        <begin position="360"/>
        <end position="393"/>
    </location>
</feature>
<dbReference type="PROSITE" id="PS50005">
    <property type="entry name" value="TPR"/>
    <property type="match status" value="3"/>
</dbReference>
<feature type="repeat" description="TPR" evidence="1">
    <location>
        <begin position="528"/>
        <end position="561"/>
    </location>
</feature>
<dbReference type="Proteomes" id="UP001642406">
    <property type="component" value="Unassembled WGS sequence"/>
</dbReference>
<evidence type="ECO:0008006" key="5">
    <source>
        <dbReference type="Google" id="ProtNLM"/>
    </source>
</evidence>
<evidence type="ECO:0000256" key="2">
    <source>
        <dbReference type="SAM" id="MobiDB-lite"/>
    </source>
</evidence>
<keyword evidence="4" id="KW-1185">Reference proteome</keyword>
<dbReference type="PRINTS" id="PR00381">
    <property type="entry name" value="KINESINLIGHT"/>
</dbReference>
<dbReference type="Gene3D" id="1.25.40.10">
    <property type="entry name" value="Tetratricopeptide repeat domain"/>
    <property type="match status" value="2"/>
</dbReference>
<dbReference type="SMART" id="SM00028">
    <property type="entry name" value="TPR"/>
    <property type="match status" value="6"/>
</dbReference>